<dbReference type="EMBL" id="BMHV01000014">
    <property type="protein sequence ID" value="GGF66954.1"/>
    <property type="molecule type" value="Genomic_DNA"/>
</dbReference>
<keyword evidence="2" id="KW-1185">Reference proteome</keyword>
<name>A0A917FC45_9PROT</name>
<accession>A0A917FC45</accession>
<evidence type="ECO:0000313" key="1">
    <source>
        <dbReference type="EMBL" id="GGF66954.1"/>
    </source>
</evidence>
<reference evidence="1" key="1">
    <citation type="journal article" date="2014" name="Int. J. Syst. Evol. Microbiol.">
        <title>Complete genome sequence of Corynebacterium casei LMG S-19264T (=DSM 44701T), isolated from a smear-ripened cheese.</title>
        <authorList>
            <consortium name="US DOE Joint Genome Institute (JGI-PGF)"/>
            <person name="Walter F."/>
            <person name="Albersmeier A."/>
            <person name="Kalinowski J."/>
            <person name="Ruckert C."/>
        </authorList>
    </citation>
    <scope>NUCLEOTIDE SEQUENCE</scope>
    <source>
        <strain evidence="1">CGMCC 1.15254</strain>
    </source>
</reference>
<gene>
    <name evidence="1" type="ORF">GCM10011332_21310</name>
</gene>
<sequence>MCENKMKVPVFLSYPKPHQKAQNQFIQKLKKKLKNLGLEPMTLGDSDYDMEAPLVGIRRLMNQSCGLINVSFKRSKIHSGTFKCDADINNNDAQPIKDIWLSSPYSQIEPAMAFQLGLPVLIIREKDVLADGVLEKGVLGIYMPEVDLSKDMKEYFKSKEWQQLINQWAGKVRQVWETNGHPAKKFT</sequence>
<protein>
    <submittedName>
        <fullName evidence="1">Uncharacterized protein</fullName>
    </submittedName>
</protein>
<organism evidence="1 2">
    <name type="scientific">Terasakiella brassicae</name>
    <dbReference type="NCBI Taxonomy" id="1634917"/>
    <lineage>
        <taxon>Bacteria</taxon>
        <taxon>Pseudomonadati</taxon>
        <taxon>Pseudomonadota</taxon>
        <taxon>Alphaproteobacteria</taxon>
        <taxon>Rhodospirillales</taxon>
        <taxon>Terasakiellaceae</taxon>
        <taxon>Terasakiella</taxon>
    </lineage>
</organism>
<reference evidence="1" key="2">
    <citation type="submission" date="2020-09" db="EMBL/GenBank/DDBJ databases">
        <authorList>
            <person name="Sun Q."/>
            <person name="Zhou Y."/>
        </authorList>
    </citation>
    <scope>NUCLEOTIDE SEQUENCE</scope>
    <source>
        <strain evidence="1">CGMCC 1.15254</strain>
    </source>
</reference>
<comment type="caution">
    <text evidence="1">The sequence shown here is derived from an EMBL/GenBank/DDBJ whole genome shotgun (WGS) entry which is preliminary data.</text>
</comment>
<dbReference type="Proteomes" id="UP000632498">
    <property type="component" value="Unassembled WGS sequence"/>
</dbReference>
<dbReference type="AlphaFoldDB" id="A0A917FC45"/>
<proteinExistence type="predicted"/>
<evidence type="ECO:0000313" key="2">
    <source>
        <dbReference type="Proteomes" id="UP000632498"/>
    </source>
</evidence>